<comment type="cofactor">
    <cofactor evidence="2">
        <name>Ca(2+)</name>
        <dbReference type="ChEBI" id="CHEBI:29108"/>
    </cofactor>
</comment>
<dbReference type="PANTHER" id="PTHR10091:SF0">
    <property type="entry name" value="GALACTOSE MUTAROTASE"/>
    <property type="match status" value="1"/>
</dbReference>
<evidence type="ECO:0000256" key="4">
    <source>
        <dbReference type="ARBA" id="ARBA00005028"/>
    </source>
</evidence>
<feature type="binding site" evidence="17">
    <location>
        <begin position="202"/>
        <end position="204"/>
    </location>
    <ligand>
        <name>beta-D-galactose</name>
        <dbReference type="ChEBI" id="CHEBI:27667"/>
    </ligand>
</feature>
<dbReference type="GO" id="GO:0030246">
    <property type="term" value="F:carbohydrate binding"/>
    <property type="evidence" value="ECO:0007669"/>
    <property type="project" value="InterPro"/>
</dbReference>
<dbReference type="PIRSF" id="PIRSF005096">
    <property type="entry name" value="GALM"/>
    <property type="match status" value="1"/>
</dbReference>
<evidence type="ECO:0000256" key="15">
    <source>
        <dbReference type="PIRSR" id="PIRSR005096-1"/>
    </source>
</evidence>
<keyword evidence="10" id="KW-0597">Phosphoprotein</keyword>
<dbReference type="Proteomes" id="UP000233618">
    <property type="component" value="Unassembled WGS sequence"/>
</dbReference>
<evidence type="ECO:0000256" key="12">
    <source>
        <dbReference type="ARBA" id="ARBA00023235"/>
    </source>
</evidence>
<dbReference type="GO" id="GO:0006006">
    <property type="term" value="P:glucose metabolic process"/>
    <property type="evidence" value="ECO:0007669"/>
    <property type="project" value="TreeGrafter"/>
</dbReference>
<dbReference type="AlphaFoldDB" id="A0A2N3IAF0"/>
<evidence type="ECO:0000256" key="7">
    <source>
        <dbReference type="ARBA" id="ARBA00013185"/>
    </source>
</evidence>
<dbReference type="EMBL" id="MVDE01000009">
    <property type="protein sequence ID" value="PKQ67279.1"/>
    <property type="molecule type" value="Genomic_DNA"/>
</dbReference>
<dbReference type="PROSITE" id="PS00545">
    <property type="entry name" value="ALDOSE_1_EPIMERASE"/>
    <property type="match status" value="1"/>
</dbReference>
<evidence type="ECO:0000256" key="6">
    <source>
        <dbReference type="ARBA" id="ARBA00011245"/>
    </source>
</evidence>
<evidence type="ECO:0000256" key="9">
    <source>
        <dbReference type="ARBA" id="ARBA00022490"/>
    </source>
</evidence>
<comment type="subcellular location">
    <subcellularLocation>
        <location evidence="3">Cytoplasm</location>
    </subcellularLocation>
</comment>
<evidence type="ECO:0000313" key="18">
    <source>
        <dbReference type="EMBL" id="PKQ67279.1"/>
    </source>
</evidence>
<dbReference type="UniPathway" id="UPA00242"/>
<dbReference type="GO" id="GO:0004034">
    <property type="term" value="F:aldose 1-epimerase activity"/>
    <property type="evidence" value="ECO:0007669"/>
    <property type="project" value="UniProtKB-EC"/>
</dbReference>
<name>A0A2N3IAF0_9BACT</name>
<dbReference type="NCBIfam" id="NF008277">
    <property type="entry name" value="PRK11055.1"/>
    <property type="match status" value="1"/>
</dbReference>
<dbReference type="GO" id="GO:0005737">
    <property type="term" value="C:cytoplasm"/>
    <property type="evidence" value="ECO:0007669"/>
    <property type="project" value="UniProtKB-SubCell"/>
</dbReference>
<comment type="similarity">
    <text evidence="5 14">Belongs to the aldose epimerase family.</text>
</comment>
<keyword evidence="11" id="KW-0106">Calcium</keyword>
<comment type="pathway">
    <text evidence="4 14">Carbohydrate metabolism; hexose metabolism.</text>
</comment>
<protein>
    <recommendedName>
        <fullName evidence="8 14">Aldose 1-epimerase</fullName>
        <ecNumber evidence="7 14">5.1.3.3</ecNumber>
    </recommendedName>
</protein>
<sequence length="373" mass="41562">MKLLNVLCVVIIPVMMSCQKPQKKELISETDFSCDYNGKKVELFTLTNKNGLVCQLTNFGARVVSLWVPDKNGNFADVAVGYGTGKDFIDKKEYFFGGTIGRYGNRIGQAKFTLDGIEYQLEANNGENHLHGGSNGFYRQIWDVNQIDKQTLEFSLHSADMDGGYPGNVDVKVRYQFTDDNELKIEYFGTTDKLTVLNLTNHTYFNLKGAGAGTINDHQLMINADSFTPVDAGLIPTGEILPVKGTAFDFNNLTAIGERVDNDETQLSYGKGYDHNWVLNQSDEKLTLAAKVVEPSSGRILEVYTNEPGIQFYGGNFLDGVVGKGNKKYDFRTAFCLETQHFPDSPNQANFPDVTVTPGEEYYSICIYKFSSK</sequence>
<evidence type="ECO:0000313" key="19">
    <source>
        <dbReference type="Proteomes" id="UP000233618"/>
    </source>
</evidence>
<gene>
    <name evidence="18" type="ORF">BZG01_07760</name>
</gene>
<proteinExistence type="inferred from homology"/>
<evidence type="ECO:0000256" key="10">
    <source>
        <dbReference type="ARBA" id="ARBA00022553"/>
    </source>
</evidence>
<dbReference type="InterPro" id="IPR014718">
    <property type="entry name" value="GH-type_carb-bd"/>
</dbReference>
<dbReference type="CDD" id="cd09019">
    <property type="entry name" value="galactose_mutarotase_like"/>
    <property type="match status" value="1"/>
</dbReference>
<evidence type="ECO:0000256" key="11">
    <source>
        <dbReference type="ARBA" id="ARBA00022837"/>
    </source>
</evidence>
<keyword evidence="13 14" id="KW-0119">Carbohydrate metabolism</keyword>
<keyword evidence="9" id="KW-0963">Cytoplasm</keyword>
<accession>A0A2N3IAF0</accession>
<dbReference type="SUPFAM" id="SSF74650">
    <property type="entry name" value="Galactose mutarotase-like"/>
    <property type="match status" value="1"/>
</dbReference>
<dbReference type="RefSeq" id="WP_101309264.1">
    <property type="nucleotide sequence ID" value="NZ_MVDE01000009.1"/>
</dbReference>
<dbReference type="FunFam" id="2.70.98.10:FF:000003">
    <property type="entry name" value="Aldose 1-epimerase"/>
    <property type="match status" value="1"/>
</dbReference>
<dbReference type="InterPro" id="IPR047215">
    <property type="entry name" value="Galactose_mutarotase-like"/>
</dbReference>
<evidence type="ECO:0000256" key="13">
    <source>
        <dbReference type="ARBA" id="ARBA00023277"/>
    </source>
</evidence>
<dbReference type="InterPro" id="IPR008183">
    <property type="entry name" value="Aldose_1/G6P_1-epimerase"/>
</dbReference>
<dbReference type="Gene3D" id="2.70.98.10">
    <property type="match status" value="1"/>
</dbReference>
<feature type="active site" description="Proton donor" evidence="15">
    <location>
        <position position="202"/>
    </location>
</feature>
<keyword evidence="12 14" id="KW-0413">Isomerase</keyword>
<dbReference type="PROSITE" id="PS51257">
    <property type="entry name" value="PROKAR_LIPOPROTEIN"/>
    <property type="match status" value="1"/>
</dbReference>
<comment type="catalytic activity">
    <reaction evidence="1 14">
        <text>alpha-D-glucose = beta-D-glucose</text>
        <dbReference type="Rhea" id="RHEA:10264"/>
        <dbReference type="ChEBI" id="CHEBI:15903"/>
        <dbReference type="ChEBI" id="CHEBI:17925"/>
        <dbReference type="EC" id="5.1.3.3"/>
    </reaction>
</comment>
<evidence type="ECO:0000256" key="5">
    <source>
        <dbReference type="ARBA" id="ARBA00006206"/>
    </source>
</evidence>
<comment type="subunit">
    <text evidence="6">Monomer.</text>
</comment>
<reference evidence="18 19" key="1">
    <citation type="journal article" date="2017" name="Front. Microbiol.">
        <title>Labilibaculum manganireducens gen. nov., sp. nov. and Labilibaculum filiforme sp. nov., Novel Bacteroidetes Isolated from Subsurface Sediments of the Baltic Sea.</title>
        <authorList>
            <person name="Vandieken V."/>
            <person name="Marshall I.P."/>
            <person name="Niemann H."/>
            <person name="Engelen B."/>
            <person name="Cypionka H."/>
        </authorList>
    </citation>
    <scope>NUCLEOTIDE SEQUENCE [LARGE SCALE GENOMIC DNA]</scope>
    <source>
        <strain evidence="18 19">59.10-2M</strain>
    </source>
</reference>
<dbReference type="InterPro" id="IPR011013">
    <property type="entry name" value="Gal_mutarotase_sf_dom"/>
</dbReference>
<evidence type="ECO:0000256" key="14">
    <source>
        <dbReference type="PIRNR" id="PIRNR005096"/>
    </source>
</evidence>
<evidence type="ECO:0000256" key="1">
    <source>
        <dbReference type="ARBA" id="ARBA00001614"/>
    </source>
</evidence>
<feature type="binding site" evidence="16">
    <location>
        <position position="274"/>
    </location>
    <ligand>
        <name>beta-D-galactose</name>
        <dbReference type="ChEBI" id="CHEBI:27667"/>
    </ligand>
</feature>
<dbReference type="EC" id="5.1.3.3" evidence="7 14"/>
<keyword evidence="19" id="KW-1185">Reference proteome</keyword>
<evidence type="ECO:0000256" key="2">
    <source>
        <dbReference type="ARBA" id="ARBA00001913"/>
    </source>
</evidence>
<dbReference type="GO" id="GO:0033499">
    <property type="term" value="P:galactose catabolic process via UDP-galactose, Leloir pathway"/>
    <property type="evidence" value="ECO:0007669"/>
    <property type="project" value="TreeGrafter"/>
</dbReference>
<feature type="binding site" evidence="17">
    <location>
        <begin position="105"/>
        <end position="106"/>
    </location>
    <ligand>
        <name>beta-D-galactose</name>
        <dbReference type="ChEBI" id="CHEBI:27667"/>
    </ligand>
</feature>
<dbReference type="InterPro" id="IPR018052">
    <property type="entry name" value="Ald1_epimerase_CS"/>
</dbReference>
<evidence type="ECO:0000256" key="8">
    <source>
        <dbReference type="ARBA" id="ARBA00014165"/>
    </source>
</evidence>
<organism evidence="18 19">
    <name type="scientific">Labilibaculum manganireducens</name>
    <dbReference type="NCBI Taxonomy" id="1940525"/>
    <lineage>
        <taxon>Bacteria</taxon>
        <taxon>Pseudomonadati</taxon>
        <taxon>Bacteroidota</taxon>
        <taxon>Bacteroidia</taxon>
        <taxon>Marinilabiliales</taxon>
        <taxon>Marinifilaceae</taxon>
        <taxon>Labilibaculum</taxon>
    </lineage>
</organism>
<evidence type="ECO:0000256" key="3">
    <source>
        <dbReference type="ARBA" id="ARBA00004496"/>
    </source>
</evidence>
<evidence type="ECO:0000256" key="17">
    <source>
        <dbReference type="PIRSR" id="PIRSR005096-3"/>
    </source>
</evidence>
<evidence type="ECO:0000256" key="16">
    <source>
        <dbReference type="PIRSR" id="PIRSR005096-2"/>
    </source>
</evidence>
<dbReference type="Pfam" id="PF01263">
    <property type="entry name" value="Aldose_epim"/>
    <property type="match status" value="1"/>
</dbReference>
<feature type="active site" description="Proton acceptor" evidence="15">
    <location>
        <position position="338"/>
    </location>
</feature>
<dbReference type="InterPro" id="IPR015443">
    <property type="entry name" value="Aldose_1-epimerase"/>
</dbReference>
<comment type="caution">
    <text evidence="18">The sequence shown here is derived from an EMBL/GenBank/DDBJ whole genome shotgun (WGS) entry which is preliminary data.</text>
</comment>
<dbReference type="PANTHER" id="PTHR10091">
    <property type="entry name" value="ALDOSE-1-EPIMERASE"/>
    <property type="match status" value="1"/>
</dbReference>